<evidence type="ECO:0000313" key="9">
    <source>
        <dbReference type="Proteomes" id="UP000292298"/>
    </source>
</evidence>
<feature type="transmembrane region" description="Helical" evidence="6">
    <location>
        <begin position="97"/>
        <end position="119"/>
    </location>
</feature>
<dbReference type="GO" id="GO:0005886">
    <property type="term" value="C:plasma membrane"/>
    <property type="evidence" value="ECO:0007669"/>
    <property type="project" value="UniProtKB-SubCell"/>
</dbReference>
<evidence type="ECO:0000256" key="3">
    <source>
        <dbReference type="ARBA" id="ARBA00022692"/>
    </source>
</evidence>
<evidence type="ECO:0000256" key="6">
    <source>
        <dbReference type="RuleBase" id="RU366058"/>
    </source>
</evidence>
<comment type="subcellular location">
    <subcellularLocation>
        <location evidence="1 6">Cell membrane</location>
        <topology evidence="1 6">Multi-pass membrane protein</topology>
    </subcellularLocation>
</comment>
<feature type="transmembrane region" description="Helical" evidence="6">
    <location>
        <begin position="17"/>
        <end position="40"/>
    </location>
</feature>
<proteinExistence type="inferred from homology"/>
<dbReference type="InterPro" id="IPR032816">
    <property type="entry name" value="VTT_dom"/>
</dbReference>
<dbReference type="PANTHER" id="PTHR12677">
    <property type="entry name" value="GOLGI APPARATUS MEMBRANE PROTEIN TVP38-RELATED"/>
    <property type="match status" value="1"/>
</dbReference>
<dbReference type="RefSeq" id="WP_130502849.1">
    <property type="nucleotide sequence ID" value="NZ_SHLI01000001.1"/>
</dbReference>
<organism evidence="8 9">
    <name type="scientific">Spiribacter vilamensis</name>
    <dbReference type="NCBI Taxonomy" id="531306"/>
    <lineage>
        <taxon>Bacteria</taxon>
        <taxon>Pseudomonadati</taxon>
        <taxon>Pseudomonadota</taxon>
        <taxon>Gammaproteobacteria</taxon>
        <taxon>Chromatiales</taxon>
        <taxon>Ectothiorhodospiraceae</taxon>
        <taxon>Spiribacter</taxon>
    </lineage>
</organism>
<comment type="similarity">
    <text evidence="6">Belongs to the TVP38/TMEM64 family.</text>
</comment>
<sequence>MPTQAEWRAAIRRRWPLLWRGLVIVAIMIGVGVLWELYNLETYTELDRLLAFGARLRAEPWAVPAIILLYIGAGVAFIPLTVMVVATILIYGPLGGFALATAGTLAAALFSYLLGHLLGTEPMRRLGGRTLSRLNAQAGRHGTMIVTALRVLPVAHFHAVSLIAGASSIGFWPYVNGTLIGTVPGIAAIAALGNQAKRLLLDPDITGLLVLAAIGAFTLLMFAIIRRWMRRYASTDTDTDRESPEKR</sequence>
<dbReference type="EMBL" id="SHLI01000001">
    <property type="protein sequence ID" value="RZU98553.1"/>
    <property type="molecule type" value="Genomic_DNA"/>
</dbReference>
<dbReference type="AlphaFoldDB" id="A0A4Q8CZV5"/>
<keyword evidence="3 6" id="KW-0812">Transmembrane</keyword>
<dbReference type="Proteomes" id="UP000292298">
    <property type="component" value="Unassembled WGS sequence"/>
</dbReference>
<protein>
    <recommendedName>
        <fullName evidence="6">TVP38/TMEM64 family membrane protein</fullName>
    </recommendedName>
</protein>
<gene>
    <name evidence="8" type="ORF">EV698_0802</name>
</gene>
<dbReference type="InterPro" id="IPR015414">
    <property type="entry name" value="TMEM64"/>
</dbReference>
<keyword evidence="9" id="KW-1185">Reference proteome</keyword>
<dbReference type="Pfam" id="PF09335">
    <property type="entry name" value="VTT_dom"/>
    <property type="match status" value="1"/>
</dbReference>
<feature type="transmembrane region" description="Helical" evidence="6">
    <location>
        <begin position="171"/>
        <end position="193"/>
    </location>
</feature>
<feature type="transmembrane region" description="Helical" evidence="6">
    <location>
        <begin position="205"/>
        <end position="225"/>
    </location>
</feature>
<feature type="domain" description="VTT" evidence="7">
    <location>
        <begin position="78"/>
        <end position="194"/>
    </location>
</feature>
<keyword evidence="5 6" id="KW-0472">Membrane</keyword>
<evidence type="ECO:0000313" key="8">
    <source>
        <dbReference type="EMBL" id="RZU98553.1"/>
    </source>
</evidence>
<keyword evidence="4 6" id="KW-1133">Transmembrane helix</keyword>
<dbReference type="OrthoDB" id="5794977at2"/>
<feature type="transmembrane region" description="Helical" evidence="6">
    <location>
        <begin position="61"/>
        <end position="91"/>
    </location>
</feature>
<comment type="caution">
    <text evidence="8">The sequence shown here is derived from an EMBL/GenBank/DDBJ whole genome shotgun (WGS) entry which is preliminary data.</text>
</comment>
<evidence type="ECO:0000256" key="2">
    <source>
        <dbReference type="ARBA" id="ARBA00022475"/>
    </source>
</evidence>
<name>A0A4Q8CZV5_9GAMM</name>
<keyword evidence="2 6" id="KW-1003">Cell membrane</keyword>
<accession>A0A4Q8CZV5</accession>
<evidence type="ECO:0000256" key="4">
    <source>
        <dbReference type="ARBA" id="ARBA00022989"/>
    </source>
</evidence>
<reference evidence="8 9" key="1">
    <citation type="submission" date="2019-02" db="EMBL/GenBank/DDBJ databases">
        <title>Genomic Encyclopedia of Type Strains, Phase IV (KMG-IV): sequencing the most valuable type-strain genomes for metagenomic binning, comparative biology and taxonomic classification.</title>
        <authorList>
            <person name="Goeker M."/>
        </authorList>
    </citation>
    <scope>NUCLEOTIDE SEQUENCE [LARGE SCALE GENOMIC DNA]</scope>
    <source>
        <strain evidence="8 9">DSM 21056</strain>
    </source>
</reference>
<evidence type="ECO:0000256" key="5">
    <source>
        <dbReference type="ARBA" id="ARBA00023136"/>
    </source>
</evidence>
<evidence type="ECO:0000256" key="1">
    <source>
        <dbReference type="ARBA" id="ARBA00004651"/>
    </source>
</evidence>
<dbReference type="PANTHER" id="PTHR12677:SF59">
    <property type="entry name" value="GOLGI APPARATUS MEMBRANE PROTEIN TVP38-RELATED"/>
    <property type="match status" value="1"/>
</dbReference>
<evidence type="ECO:0000259" key="7">
    <source>
        <dbReference type="Pfam" id="PF09335"/>
    </source>
</evidence>